<reference evidence="1 2" key="1">
    <citation type="submission" date="2016-11" db="EMBL/GenBank/DDBJ databases">
        <title>Trade-off between light-utilization and light-protection in marine flavobacteria.</title>
        <authorList>
            <person name="Kumagai Y."/>
        </authorList>
    </citation>
    <scope>NUCLEOTIDE SEQUENCE [LARGE SCALE GENOMIC DNA]</scope>
    <source>
        <strain evidence="1 2">ATCC 700397</strain>
    </source>
</reference>
<dbReference type="RefSeq" id="WP_104808754.1">
    <property type="nucleotide sequence ID" value="NZ_MQUA01000013.1"/>
</dbReference>
<accession>A0A2S7KV28</accession>
<dbReference type="EMBL" id="MQUA01000013">
    <property type="protein sequence ID" value="PQB06502.1"/>
    <property type="molecule type" value="Genomic_DNA"/>
</dbReference>
<proteinExistence type="predicted"/>
<keyword evidence="2" id="KW-1185">Reference proteome</keyword>
<gene>
    <name evidence="1" type="ORF">BST83_04470</name>
</gene>
<evidence type="ECO:0000313" key="1">
    <source>
        <dbReference type="EMBL" id="PQB06502.1"/>
    </source>
</evidence>
<comment type="caution">
    <text evidence="1">The sequence shown here is derived from an EMBL/GenBank/DDBJ whole genome shotgun (WGS) entry which is preliminary data.</text>
</comment>
<name>A0A2S7KV28_9FLAO</name>
<organism evidence="1 2">
    <name type="scientific">Polaribacter filamentus</name>
    <dbReference type="NCBI Taxonomy" id="53483"/>
    <lineage>
        <taxon>Bacteria</taxon>
        <taxon>Pseudomonadati</taxon>
        <taxon>Bacteroidota</taxon>
        <taxon>Flavobacteriia</taxon>
        <taxon>Flavobacteriales</taxon>
        <taxon>Flavobacteriaceae</taxon>
    </lineage>
</organism>
<dbReference type="Proteomes" id="UP000239522">
    <property type="component" value="Unassembled WGS sequence"/>
</dbReference>
<dbReference type="AlphaFoldDB" id="A0A2S7KV28"/>
<evidence type="ECO:0000313" key="2">
    <source>
        <dbReference type="Proteomes" id="UP000239522"/>
    </source>
</evidence>
<protein>
    <submittedName>
        <fullName evidence="1">Uncharacterized protein</fullName>
    </submittedName>
</protein>
<sequence length="616" mass="65822">MQYIIIGIFSEKYFFDKYLKITYKFILNPFYDEKITLLLLLFLLTSSLGFSQTTETFDSVAGVWISNAGEPMTTVDVIDATVDFATYGKVGRMITKADGQPWQNAILTKTDFKIDISTTKTITADVYYVGGAIDILGKLAGGVEVNGAHPGTGWSSVTWDFTGRTGEYNTISFFPLKDGTGWIGTDGNTEVREVWIDNITTQNGSVIPSDPATGATDPIARATGDYMSFYNGISSPSGDQYVNETGVTFDSFNGTTIAGDVVLGDGNTVVKYTAHNYSGIGGNSYDVSSKEKLHIDVYFNGAPAEFQLKLESPNGVGGSQAKIIEIAPASGEWLSYDIDLSLFTIANLADLKWIIPVTPGTADIMYFDNIYFYGTAVAPSCTDGIKNGDETGIDCGGTCDACPEIKLPLNFSTANQLFTYNAAGGGGGSVVMENGKMKFNGNGRAYDQAYLDLTTPISLSDKANNTITVTMNPIGVAEGEVRTHLLKFQLDPLSTAAREVKGQSIGSGEQQVTFNFGIEGADTWGRIILFMDFGLDGANEYNGKTNSYLISSISSPGADPVVVQVAPTGAAPTAPARNAADVISIYSKTTETTSVYADIAGIDFPNWGVILGTLLQ</sequence>